<keyword evidence="1" id="KW-0812">Transmembrane</keyword>
<dbReference type="Proteomes" id="UP000318297">
    <property type="component" value="Unassembled WGS sequence"/>
</dbReference>
<reference evidence="2 3" key="1">
    <citation type="submission" date="2019-06" db="EMBL/GenBank/DDBJ databases">
        <title>Sequencing the genomes of 1000 actinobacteria strains.</title>
        <authorList>
            <person name="Klenk H.-P."/>
        </authorList>
    </citation>
    <scope>NUCLEOTIDE SEQUENCE [LARGE SCALE GENOMIC DNA]</scope>
    <source>
        <strain evidence="2 3">DSM 19560</strain>
    </source>
</reference>
<proteinExistence type="predicted"/>
<accession>A0A561E9N0</accession>
<name>A0A561E9N0_9MICO</name>
<keyword evidence="1" id="KW-1133">Transmembrane helix</keyword>
<keyword evidence="1" id="KW-0472">Membrane</keyword>
<organism evidence="2 3">
    <name type="scientific">Rudaeicoccus suwonensis</name>
    <dbReference type="NCBI Taxonomy" id="657409"/>
    <lineage>
        <taxon>Bacteria</taxon>
        <taxon>Bacillati</taxon>
        <taxon>Actinomycetota</taxon>
        <taxon>Actinomycetes</taxon>
        <taxon>Micrococcales</taxon>
        <taxon>Dermacoccaceae</taxon>
        <taxon>Rudaeicoccus</taxon>
    </lineage>
</organism>
<evidence type="ECO:0000256" key="1">
    <source>
        <dbReference type="SAM" id="Phobius"/>
    </source>
</evidence>
<evidence type="ECO:0000313" key="3">
    <source>
        <dbReference type="Proteomes" id="UP000318297"/>
    </source>
</evidence>
<dbReference type="EMBL" id="VIVQ01000001">
    <property type="protein sequence ID" value="TWE12311.1"/>
    <property type="molecule type" value="Genomic_DNA"/>
</dbReference>
<dbReference type="OrthoDB" id="5149025at2"/>
<comment type="caution">
    <text evidence="2">The sequence shown here is derived from an EMBL/GenBank/DDBJ whole genome shotgun (WGS) entry which is preliminary data.</text>
</comment>
<keyword evidence="3" id="KW-1185">Reference proteome</keyword>
<dbReference type="RefSeq" id="WP_145226225.1">
    <property type="nucleotide sequence ID" value="NZ_VIVQ01000001.1"/>
</dbReference>
<protein>
    <submittedName>
        <fullName evidence="2">Uncharacterized protein</fullName>
    </submittedName>
</protein>
<evidence type="ECO:0000313" key="2">
    <source>
        <dbReference type="EMBL" id="TWE12311.1"/>
    </source>
</evidence>
<feature type="transmembrane region" description="Helical" evidence="1">
    <location>
        <begin position="27"/>
        <end position="47"/>
    </location>
</feature>
<dbReference type="AlphaFoldDB" id="A0A561E9N0"/>
<sequence>MKSSLARIGADSYVPPLQEHHLPFPHIVYGLIAFCVFLGLLGLLWSFRNTATKAAAPTAGNEHGGRSEH</sequence>
<gene>
    <name evidence="2" type="ORF">BKA23_1111</name>
</gene>